<dbReference type="EnsemblMetazoa" id="SMAR002398-RA">
    <property type="protein sequence ID" value="SMAR002398-PA"/>
    <property type="gene ID" value="SMAR002398"/>
</dbReference>
<proteinExistence type="predicted"/>
<dbReference type="PROSITE" id="PS50082">
    <property type="entry name" value="WD_REPEATS_2"/>
    <property type="match status" value="9"/>
</dbReference>
<dbReference type="OMA" id="PYVQRHF"/>
<evidence type="ECO:0000313" key="8">
    <source>
        <dbReference type="EnsemblMetazoa" id="SMAR002398-PA"/>
    </source>
</evidence>
<dbReference type="CDD" id="cd00200">
    <property type="entry name" value="WD40"/>
    <property type="match status" value="2"/>
</dbReference>
<keyword evidence="3" id="KW-0677">Repeat</keyword>
<dbReference type="PANTHER" id="PTHR19854">
    <property type="entry name" value="TRANSDUCIN BETA-LIKE 3"/>
    <property type="match status" value="1"/>
</dbReference>
<evidence type="ECO:0000256" key="4">
    <source>
        <dbReference type="ARBA" id="ARBA00023242"/>
    </source>
</evidence>
<evidence type="ECO:0000313" key="9">
    <source>
        <dbReference type="Proteomes" id="UP000014500"/>
    </source>
</evidence>
<dbReference type="InterPro" id="IPR001680">
    <property type="entry name" value="WD40_rpt"/>
</dbReference>
<feature type="repeat" description="WD" evidence="5">
    <location>
        <begin position="488"/>
        <end position="522"/>
    </location>
</feature>
<sequence length="806" mass="90493">MVVNTTTRWRRPTMTAAHLLKMAAKTTYKQNFVVQTKYEAFYTGGNIEISGDGSQICCSCNTTVKIIDTNTGTTIRAIGSENDEEEICAFVYHPDNTKLITAARNLLFRKWDLSTGTCERVWKSIHKSAVSCMAFNDHGNLLASGGSDSTIKVWDIERQYCTHNLKGAQGVFSVVKFHPNKLELFGIADDYCVRVWDLKTSRSIAVMEGHFSTVTCLRFTNGGNNFVTCGRDKVVIYWDANRFQSLKTIPTFESLENIILLPENQNYDKLNVKKGDLHILACGEKGILSIYKLSTASVVYRHELCNGVSILYAEYIPSIDSLVIVTQDQYILFLSLSDFSLKKQFIGYNDEILDAKFCANDDSHLAVATNSSDIRIFNLKTSSSVLLKGHTDIVLSLNIFDSDPSLIASCSKDNSIRIWRFDAENEISTCVAIGTGHTNSVSCVSTSILSTDFLVSCSEDTTLKLWKVNTEKLEDSDVPQILQSCFTQIAHTKNINSVSVSPNDKLIATGSQDKTAKLWSVSGDFIGTFHGHRRGIWCVQFSPVDQILATSSADATVKLWNIADFSCVKTFEGHDSSVLKVTFISKGLQLLTSATDGSMKLWTIKTNDCIQTYVEQTKAVWALSVNKTEDLVVSAGNDSNILIWKDVTQEEKEEAAAKEESLIQQEQQLSNLLQQKNYTKALILAVTLEMPMRCLKIVREILRSKDGFDKLRNTIKELREDHIDSILKFASNWNTNSKHCYPAQNVFKIIFEMYETEEIYALSNMKSVIDGLIAYTEKHKNRLEELVLQSTIIDFIWQQEKLSTKN</sequence>
<feature type="repeat" description="WD" evidence="5">
    <location>
        <begin position="165"/>
        <end position="206"/>
    </location>
</feature>
<dbReference type="PROSITE" id="PS00678">
    <property type="entry name" value="WD_REPEATS_1"/>
    <property type="match status" value="3"/>
</dbReference>
<dbReference type="PANTHER" id="PTHR19854:SF15">
    <property type="entry name" value="TRANSDUCIN BETA-LIKE PROTEIN 3"/>
    <property type="match status" value="1"/>
</dbReference>
<keyword evidence="6" id="KW-0175">Coiled coil</keyword>
<dbReference type="eggNOG" id="KOG0319">
    <property type="taxonomic scope" value="Eukaryota"/>
</dbReference>
<feature type="repeat" description="WD" evidence="5">
    <location>
        <begin position="529"/>
        <end position="570"/>
    </location>
</feature>
<dbReference type="Pfam" id="PF08625">
    <property type="entry name" value="Utp13"/>
    <property type="match status" value="1"/>
</dbReference>
<dbReference type="PRINTS" id="PR00320">
    <property type="entry name" value="GPROTEINBRPT"/>
</dbReference>
<dbReference type="InterPro" id="IPR020472">
    <property type="entry name" value="WD40_PAC1"/>
</dbReference>
<dbReference type="SMART" id="SM00320">
    <property type="entry name" value="WD40"/>
    <property type="match status" value="11"/>
</dbReference>
<dbReference type="Proteomes" id="UP000014500">
    <property type="component" value="Unassembled WGS sequence"/>
</dbReference>
<dbReference type="PhylomeDB" id="T1IN28"/>
<feature type="repeat" description="WD" evidence="5">
    <location>
        <begin position="434"/>
        <end position="476"/>
    </location>
</feature>
<dbReference type="GO" id="GO:0030686">
    <property type="term" value="C:90S preribosome"/>
    <property type="evidence" value="ECO:0007669"/>
    <property type="project" value="TreeGrafter"/>
</dbReference>
<keyword evidence="4" id="KW-0539">Nucleus</keyword>
<dbReference type="InterPro" id="IPR015943">
    <property type="entry name" value="WD40/YVTN_repeat-like_dom_sf"/>
</dbReference>
<comment type="subcellular location">
    <subcellularLocation>
        <location evidence="1">Nucleus</location>
        <location evidence="1">Nucleolus</location>
    </subcellularLocation>
</comment>
<feature type="domain" description="U3 small nucleolar RNA-associated protein 13 C-terminal" evidence="7">
    <location>
        <begin position="666"/>
        <end position="799"/>
    </location>
</feature>
<accession>T1IN28</accession>
<dbReference type="GO" id="GO:0032040">
    <property type="term" value="C:small-subunit processome"/>
    <property type="evidence" value="ECO:0007669"/>
    <property type="project" value="InterPro"/>
</dbReference>
<dbReference type="AlphaFoldDB" id="T1IN28"/>
<evidence type="ECO:0000256" key="1">
    <source>
        <dbReference type="ARBA" id="ARBA00004604"/>
    </source>
</evidence>
<dbReference type="SUPFAM" id="SSF50978">
    <property type="entry name" value="WD40 repeat-like"/>
    <property type="match status" value="2"/>
</dbReference>
<dbReference type="GO" id="GO:0000480">
    <property type="term" value="P:endonucleolytic cleavage in 5'-ETS of tricistronic rRNA transcript (SSU-rRNA, 5.8S rRNA, LSU-rRNA)"/>
    <property type="evidence" value="ECO:0007669"/>
    <property type="project" value="TreeGrafter"/>
</dbReference>
<evidence type="ECO:0000256" key="5">
    <source>
        <dbReference type="PROSITE-ProRule" id="PRU00221"/>
    </source>
</evidence>
<dbReference type="STRING" id="126957.T1IN28"/>
<reference evidence="9" key="1">
    <citation type="submission" date="2011-05" db="EMBL/GenBank/DDBJ databases">
        <authorList>
            <person name="Richards S.R."/>
            <person name="Qu J."/>
            <person name="Jiang H."/>
            <person name="Jhangiani S.N."/>
            <person name="Agravi P."/>
            <person name="Goodspeed R."/>
            <person name="Gross S."/>
            <person name="Mandapat C."/>
            <person name="Jackson L."/>
            <person name="Mathew T."/>
            <person name="Pu L."/>
            <person name="Thornton R."/>
            <person name="Saada N."/>
            <person name="Wilczek-Boney K.B."/>
            <person name="Lee S."/>
            <person name="Kovar C."/>
            <person name="Wu Y."/>
            <person name="Scherer S.E."/>
            <person name="Worley K.C."/>
            <person name="Muzny D.M."/>
            <person name="Gibbs R."/>
        </authorList>
    </citation>
    <scope>NUCLEOTIDE SEQUENCE</scope>
    <source>
        <strain evidence="9">Brora</strain>
    </source>
</reference>
<dbReference type="Pfam" id="PF00400">
    <property type="entry name" value="WD40"/>
    <property type="match status" value="8"/>
</dbReference>
<dbReference type="InterPro" id="IPR013934">
    <property type="entry name" value="Utp13_C"/>
</dbReference>
<dbReference type="HOGENOM" id="CLU_009276_0_0_1"/>
<dbReference type="Gene3D" id="2.130.10.10">
    <property type="entry name" value="YVTN repeat-like/Quinoprotein amine dehydrogenase"/>
    <property type="match status" value="3"/>
</dbReference>
<feature type="repeat" description="WD" evidence="5">
    <location>
        <begin position="613"/>
        <end position="645"/>
    </location>
</feature>
<dbReference type="EMBL" id="JH431119">
    <property type="status" value="NOT_ANNOTATED_CDS"/>
    <property type="molecule type" value="Genomic_DNA"/>
</dbReference>
<feature type="coiled-coil region" evidence="6">
    <location>
        <begin position="645"/>
        <end position="675"/>
    </location>
</feature>
<feature type="repeat" description="WD" evidence="5">
    <location>
        <begin position="571"/>
        <end position="612"/>
    </location>
</feature>
<dbReference type="PROSITE" id="PS50294">
    <property type="entry name" value="WD_REPEATS_REGION"/>
    <property type="match status" value="6"/>
</dbReference>
<keyword evidence="2 5" id="KW-0853">WD repeat</keyword>
<dbReference type="GO" id="GO:0000472">
    <property type="term" value="P:endonucleolytic cleavage to generate mature 5'-end of SSU-rRNA from (SSU-rRNA, 5.8S rRNA, LSU-rRNA)"/>
    <property type="evidence" value="ECO:0007669"/>
    <property type="project" value="TreeGrafter"/>
</dbReference>
<name>T1IN28_STRMM</name>
<dbReference type="InterPro" id="IPR019775">
    <property type="entry name" value="WD40_repeat_CS"/>
</dbReference>
<protein>
    <recommendedName>
        <fullName evidence="7">U3 small nucleolar RNA-associated protein 13 C-terminal domain-containing protein</fullName>
    </recommendedName>
</protein>
<evidence type="ECO:0000256" key="3">
    <source>
        <dbReference type="ARBA" id="ARBA00022737"/>
    </source>
</evidence>
<dbReference type="GO" id="GO:0034511">
    <property type="term" value="F:U3 snoRNA binding"/>
    <property type="evidence" value="ECO:0007669"/>
    <property type="project" value="TreeGrafter"/>
</dbReference>
<feature type="repeat" description="WD" evidence="5">
    <location>
        <begin position="387"/>
        <end position="429"/>
    </location>
</feature>
<feature type="repeat" description="WD" evidence="5">
    <location>
        <begin position="123"/>
        <end position="164"/>
    </location>
</feature>
<keyword evidence="9" id="KW-1185">Reference proteome</keyword>
<evidence type="ECO:0000256" key="2">
    <source>
        <dbReference type="ARBA" id="ARBA00022574"/>
    </source>
</evidence>
<organism evidence="8 9">
    <name type="scientific">Strigamia maritima</name>
    <name type="common">European centipede</name>
    <name type="synonym">Geophilus maritimus</name>
    <dbReference type="NCBI Taxonomy" id="126957"/>
    <lineage>
        <taxon>Eukaryota</taxon>
        <taxon>Metazoa</taxon>
        <taxon>Ecdysozoa</taxon>
        <taxon>Arthropoda</taxon>
        <taxon>Myriapoda</taxon>
        <taxon>Chilopoda</taxon>
        <taxon>Pleurostigmophora</taxon>
        <taxon>Geophilomorpha</taxon>
        <taxon>Linotaeniidae</taxon>
        <taxon>Strigamia</taxon>
    </lineage>
</organism>
<evidence type="ECO:0000256" key="6">
    <source>
        <dbReference type="SAM" id="Coils"/>
    </source>
</evidence>
<feature type="repeat" description="WD" evidence="5">
    <location>
        <begin position="207"/>
        <end position="248"/>
    </location>
</feature>
<dbReference type="InterPro" id="IPR036322">
    <property type="entry name" value="WD40_repeat_dom_sf"/>
</dbReference>
<reference evidence="8" key="2">
    <citation type="submission" date="2015-02" db="UniProtKB">
        <authorList>
            <consortium name="EnsemblMetazoa"/>
        </authorList>
    </citation>
    <scope>IDENTIFICATION</scope>
</reference>
<evidence type="ECO:0000259" key="7">
    <source>
        <dbReference type="Pfam" id="PF08625"/>
    </source>
</evidence>